<dbReference type="FunFam" id="2.60.120.260:FF:000009">
    <property type="entry name" value="SUN domain-containing protein 1 isoform X1"/>
    <property type="match status" value="1"/>
</dbReference>
<dbReference type="eggNOG" id="KOG2687">
    <property type="taxonomic scope" value="Eukaryota"/>
</dbReference>
<evidence type="ECO:0000256" key="3">
    <source>
        <dbReference type="ARBA" id="ARBA00022989"/>
    </source>
</evidence>
<feature type="compositionally biased region" description="Basic residues" evidence="6">
    <location>
        <begin position="31"/>
        <end position="41"/>
    </location>
</feature>
<keyword evidence="4" id="KW-0175">Coiled coil</keyword>
<organism evidence="9 10">
    <name type="scientific">Strigamia maritima</name>
    <name type="common">European centipede</name>
    <name type="synonym">Geophilus maritimus</name>
    <dbReference type="NCBI Taxonomy" id="126957"/>
    <lineage>
        <taxon>Eukaryota</taxon>
        <taxon>Metazoa</taxon>
        <taxon>Ecdysozoa</taxon>
        <taxon>Arthropoda</taxon>
        <taxon>Myriapoda</taxon>
        <taxon>Chilopoda</taxon>
        <taxon>Pleurostigmophora</taxon>
        <taxon>Geophilomorpha</taxon>
        <taxon>Linotaeniidae</taxon>
        <taxon>Strigamia</taxon>
    </lineage>
</organism>
<dbReference type="Proteomes" id="UP000014500">
    <property type="component" value="Unassembled WGS sequence"/>
</dbReference>
<comment type="subcellular location">
    <subcellularLocation>
        <location evidence="1">Membrane</location>
    </subcellularLocation>
</comment>
<reference evidence="10" key="1">
    <citation type="submission" date="2011-05" db="EMBL/GenBank/DDBJ databases">
        <authorList>
            <person name="Richards S.R."/>
            <person name="Qu J."/>
            <person name="Jiang H."/>
            <person name="Jhangiani S.N."/>
            <person name="Agravi P."/>
            <person name="Goodspeed R."/>
            <person name="Gross S."/>
            <person name="Mandapat C."/>
            <person name="Jackson L."/>
            <person name="Mathew T."/>
            <person name="Pu L."/>
            <person name="Thornton R."/>
            <person name="Saada N."/>
            <person name="Wilczek-Boney K.B."/>
            <person name="Lee S."/>
            <person name="Kovar C."/>
            <person name="Wu Y."/>
            <person name="Scherer S.E."/>
            <person name="Worley K.C."/>
            <person name="Muzny D.M."/>
            <person name="Gibbs R."/>
        </authorList>
    </citation>
    <scope>NUCLEOTIDE SEQUENCE</scope>
    <source>
        <strain evidence="10">Brora</strain>
    </source>
</reference>
<feature type="domain" description="SUN" evidence="8">
    <location>
        <begin position="659"/>
        <end position="820"/>
    </location>
</feature>
<evidence type="ECO:0000256" key="2">
    <source>
        <dbReference type="ARBA" id="ARBA00022692"/>
    </source>
</evidence>
<dbReference type="HOGENOM" id="CLU_344088_0_0_1"/>
<dbReference type="GO" id="GO:0034993">
    <property type="term" value="C:meiotic nuclear membrane microtubule tethering complex"/>
    <property type="evidence" value="ECO:0007669"/>
    <property type="project" value="TreeGrafter"/>
</dbReference>
<feature type="transmembrane region" description="Helical" evidence="7">
    <location>
        <begin position="295"/>
        <end position="312"/>
    </location>
</feature>
<reference evidence="9" key="2">
    <citation type="submission" date="2015-02" db="UniProtKB">
        <authorList>
            <consortium name="EnsemblMetazoa"/>
        </authorList>
    </citation>
    <scope>IDENTIFICATION</scope>
</reference>
<feature type="region of interest" description="Disordered" evidence="6">
    <location>
        <begin position="1"/>
        <end position="53"/>
    </location>
</feature>
<evidence type="ECO:0000256" key="1">
    <source>
        <dbReference type="ARBA" id="ARBA00004370"/>
    </source>
</evidence>
<dbReference type="InterPro" id="IPR045119">
    <property type="entry name" value="SUN1-5"/>
</dbReference>
<dbReference type="Gene3D" id="2.60.120.260">
    <property type="entry name" value="Galactose-binding domain-like"/>
    <property type="match status" value="1"/>
</dbReference>
<evidence type="ECO:0000256" key="4">
    <source>
        <dbReference type="ARBA" id="ARBA00023054"/>
    </source>
</evidence>
<keyword evidence="2 7" id="KW-0812">Transmembrane</keyword>
<dbReference type="PANTHER" id="PTHR12911">
    <property type="entry name" value="SAD1/UNC-84-LIKE PROTEIN-RELATED"/>
    <property type="match status" value="1"/>
</dbReference>
<sequence>MSRTMKLRSSCRGDCSPVNDSGNRTPDTHNHHNHHHHHHHTHLESEKDSDLTSKLKDISKKATDLVEDLRGTLSKKKGNSVSTVTSWSIEKNTSTVKSIKVPTLPSPIAVSSPVEGKVTVKFSRVKTPPGALGGHSSYIISSINGTQASVTSRNVSKYSDYSSGDELDFDYSTSRHSPDTVPFPNMSRPPLNSGAYGSTSSYFKSPYEAMGFEKCYESDAEDRNNFAYKNNNYYRQDAKTEYQTRNDIRRLSFVDCVVPLTTIWKKFWSIIYWVISSVLLLDSWMLSRRRVGKKWIFLPLLLLLLFLLLGLFTQSSKTTFEGATFAAVEAKNAIYALFMSVLSFTSHCTEAVYLTAGSFFAYFQANKTNESVVPSSLPSSAEKYFVPQKTDINEIHANFQAQLSHEQVEKIVRSIVGEEMMHLTLKMRQKDDIQGEQNMLQTQTFEVHKQSLSVLNTQIQGILEQQKTLSDQLRLTKDRLASSSAQEQSVNSDSIVRIRNLEMEMHLLKNSIAWLQENQAALEASMRNCCRNNTFDPAVVENQVAAILLQVMGQQSNSGAMRSEFEGFTQWLKSSLISDVEKVSSETNAETMKRAEAVARLAAAAAVRDTLKQQEDRLGSVQFAGKLSETEVRKIVHDAIAIYDADKTGLTDYALESSGGSILSTRCSETYEVGNAQVTWFGIPFWTQSNSPRTVIQPEVRPGECWAFKGSEGYLVIKLMGWVQPTAFSLEHIPRSVAPNGNIDSAPKEFSVYGLTQENDLDGVLIGRFVYNIDRDSLQYFAVPDPNMDYFPIVELRIHSNHGNLVYTCLYRFRVHGRLGKPE</sequence>
<dbReference type="STRING" id="126957.T1IRF0"/>
<dbReference type="PANTHER" id="PTHR12911:SF8">
    <property type="entry name" value="KLAROID PROTEIN-RELATED"/>
    <property type="match status" value="1"/>
</dbReference>
<dbReference type="EMBL" id="JH431357">
    <property type="status" value="NOT_ANNOTATED_CDS"/>
    <property type="molecule type" value="Genomic_DNA"/>
</dbReference>
<evidence type="ECO:0000256" key="5">
    <source>
        <dbReference type="ARBA" id="ARBA00023136"/>
    </source>
</evidence>
<evidence type="ECO:0000259" key="8">
    <source>
        <dbReference type="PROSITE" id="PS51469"/>
    </source>
</evidence>
<accession>T1IRF0</accession>
<protein>
    <recommendedName>
        <fullName evidence="8">SUN domain-containing protein</fullName>
    </recommendedName>
</protein>
<dbReference type="AlphaFoldDB" id="T1IRF0"/>
<name>T1IRF0_STRMM</name>
<evidence type="ECO:0000313" key="9">
    <source>
        <dbReference type="EnsemblMetazoa" id="SMAR003640-PA"/>
    </source>
</evidence>
<keyword evidence="5 7" id="KW-0472">Membrane</keyword>
<keyword evidence="3 7" id="KW-1133">Transmembrane helix</keyword>
<dbReference type="PROSITE" id="PS51469">
    <property type="entry name" value="SUN"/>
    <property type="match status" value="1"/>
</dbReference>
<dbReference type="InterPro" id="IPR012919">
    <property type="entry name" value="SUN_dom"/>
</dbReference>
<dbReference type="GO" id="GO:0043495">
    <property type="term" value="F:protein-membrane adaptor activity"/>
    <property type="evidence" value="ECO:0007669"/>
    <property type="project" value="TreeGrafter"/>
</dbReference>
<dbReference type="Pfam" id="PF07738">
    <property type="entry name" value="Sad1_UNC"/>
    <property type="match status" value="1"/>
</dbReference>
<evidence type="ECO:0000256" key="6">
    <source>
        <dbReference type="SAM" id="MobiDB-lite"/>
    </source>
</evidence>
<keyword evidence="10" id="KW-1185">Reference proteome</keyword>
<feature type="compositionally biased region" description="Basic and acidic residues" evidence="6">
    <location>
        <begin position="42"/>
        <end position="53"/>
    </location>
</feature>
<evidence type="ECO:0000256" key="7">
    <source>
        <dbReference type="SAM" id="Phobius"/>
    </source>
</evidence>
<dbReference type="EnsemblMetazoa" id="SMAR003640-RA">
    <property type="protein sequence ID" value="SMAR003640-PA"/>
    <property type="gene ID" value="SMAR003640"/>
</dbReference>
<proteinExistence type="predicted"/>
<evidence type="ECO:0000313" key="10">
    <source>
        <dbReference type="Proteomes" id="UP000014500"/>
    </source>
</evidence>
<dbReference type="PhylomeDB" id="T1IRF0"/>